<evidence type="ECO:0000313" key="1">
    <source>
        <dbReference type="EMBL" id="EDL95034.1"/>
    </source>
</evidence>
<evidence type="ECO:0000313" key="2">
    <source>
        <dbReference type="Proteomes" id="UP000234681"/>
    </source>
</evidence>
<proteinExistence type="predicted"/>
<gene>
    <name evidence="1" type="ORF">rCG_20383</name>
</gene>
<dbReference type="Proteomes" id="UP000234681">
    <property type="component" value="Chromosome 13"/>
</dbReference>
<name>A6JH28_RAT</name>
<protein>
    <submittedName>
        <fullName evidence="1">RCG20383</fullName>
    </submittedName>
</protein>
<reference evidence="2" key="1">
    <citation type="submission" date="2005-09" db="EMBL/GenBank/DDBJ databases">
        <authorList>
            <person name="Mural R.J."/>
            <person name="Li P.W."/>
            <person name="Adams M.D."/>
            <person name="Amanatides P.G."/>
            <person name="Baden-Tillson H."/>
            <person name="Barnstead M."/>
            <person name="Chin S.H."/>
            <person name="Dew I."/>
            <person name="Evans C.A."/>
            <person name="Ferriera S."/>
            <person name="Flanigan M."/>
            <person name="Fosler C."/>
            <person name="Glodek A."/>
            <person name="Gu Z."/>
            <person name="Holt R.A."/>
            <person name="Jennings D."/>
            <person name="Kraft C.L."/>
            <person name="Lu F."/>
            <person name="Nguyen T."/>
            <person name="Nusskern D.R."/>
            <person name="Pfannkoch C.M."/>
            <person name="Sitter C."/>
            <person name="Sutton G.G."/>
            <person name="Venter J.C."/>
            <person name="Wang Z."/>
            <person name="Woodage T."/>
            <person name="Zheng X.H."/>
            <person name="Zhong F."/>
        </authorList>
    </citation>
    <scope>NUCLEOTIDE SEQUENCE [LARGE SCALE GENOMIC DNA]</scope>
    <source>
        <strain>BN</strain>
        <strain evidence="2">Sprague-Dawley</strain>
    </source>
</reference>
<sequence>METAREKQQRFLYSPVRSQFCSVSPSVNISNSYIHQHSPFNLYN</sequence>
<accession>A6JH28</accession>
<dbReference type="EMBL" id="CH473985">
    <property type="protein sequence ID" value="EDL95034.1"/>
    <property type="molecule type" value="Genomic_DNA"/>
</dbReference>
<dbReference type="AlphaFoldDB" id="A6JH28"/>
<organism evidence="1 2">
    <name type="scientific">Rattus norvegicus</name>
    <name type="common">Rat</name>
    <dbReference type="NCBI Taxonomy" id="10116"/>
    <lineage>
        <taxon>Eukaryota</taxon>
        <taxon>Metazoa</taxon>
        <taxon>Chordata</taxon>
        <taxon>Craniata</taxon>
        <taxon>Vertebrata</taxon>
        <taxon>Euteleostomi</taxon>
        <taxon>Mammalia</taxon>
        <taxon>Eutheria</taxon>
        <taxon>Euarchontoglires</taxon>
        <taxon>Glires</taxon>
        <taxon>Rodentia</taxon>
        <taxon>Myomorpha</taxon>
        <taxon>Muroidea</taxon>
        <taxon>Muridae</taxon>
        <taxon>Murinae</taxon>
        <taxon>Rattus</taxon>
    </lineage>
</organism>